<comment type="subcellular location">
    <subcellularLocation>
        <location evidence="3">Endoplasmic reticulum membrane</location>
    </subcellularLocation>
    <subcellularLocation>
        <location evidence="2">Microsome membrane</location>
    </subcellularLocation>
</comment>
<evidence type="ECO:0000313" key="16">
    <source>
        <dbReference type="EMBL" id="NWU88250.1"/>
    </source>
</evidence>
<evidence type="ECO:0000256" key="2">
    <source>
        <dbReference type="ARBA" id="ARBA00004524"/>
    </source>
</evidence>
<proteinExistence type="inferred from homology"/>
<dbReference type="Proteomes" id="UP000550309">
    <property type="component" value="Unassembled WGS sequence"/>
</dbReference>
<keyword evidence="6 13" id="KW-0479">Metal-binding</keyword>
<dbReference type="InterPro" id="IPR001128">
    <property type="entry name" value="Cyt_P450"/>
</dbReference>
<comment type="cofactor">
    <cofactor evidence="1 13">
        <name>heme</name>
        <dbReference type="ChEBI" id="CHEBI:30413"/>
    </cofactor>
</comment>
<evidence type="ECO:0000256" key="10">
    <source>
        <dbReference type="ARBA" id="ARBA00023004"/>
    </source>
</evidence>
<keyword evidence="5 13" id="KW-0349">Heme</keyword>
<evidence type="ECO:0000256" key="1">
    <source>
        <dbReference type="ARBA" id="ARBA00001971"/>
    </source>
</evidence>
<name>A0A7K6AE12_ONYCO</name>
<evidence type="ECO:0000256" key="11">
    <source>
        <dbReference type="ARBA" id="ARBA00023033"/>
    </source>
</evidence>
<evidence type="ECO:0000256" key="12">
    <source>
        <dbReference type="ARBA" id="ARBA00023136"/>
    </source>
</evidence>
<sequence>MLHFLWESISFPTLLIFLVVFLFVADYMKNRNPKNFPPTPLRLPFIGHLYLVDFKDPTRSVKKLTKKYGDIYGMSMGSKTFVIVNGMRLVKEVLVNQGENFLERPEMPIDKDIFTKIGLISSSGHLWKAQRRFTLTTLRNFGLGKRSVEERIQEECRFLLDAFKDEQGNPFDPQFTLTNAVANIICSLTLGNRFDYHDEDFQKLLKLMYETMVLHGAITAQLYNAFPSIVKFLPGAHQTIFKNSKLLNSYMEEQVNKHKEDWNPSESRDYIDSYLQEIAKGEDSDTFQEEHLIICALDLMFAGTETTSSTLRWAVLFMALHPEIQAHVQAEINAVIGQARQPVLEDRNNMPYTNAVIHEVQRKANIIPFNVPRMAVKDTIVDGFFIPKGTIVMTNITSVMFDQNEWETPDTFNPGHFLKDGKFWKREYFLAFSMGKRACLGEVLARSELFLFFTSLLQKFTFQAPRDTTLSLHPLMGVTMAPQPYKICAVPR</sequence>
<accession>A0A7K6AE12</accession>
<dbReference type="OrthoDB" id="2789670at2759"/>
<evidence type="ECO:0000256" key="9">
    <source>
        <dbReference type="ARBA" id="ARBA00023002"/>
    </source>
</evidence>
<dbReference type="GO" id="GO:0016712">
    <property type="term" value="F:oxidoreductase activity, acting on paired donors, with incorporation or reduction of molecular oxygen, reduced flavin or flavoprotein as one donor, and incorporation of one atom of oxygen"/>
    <property type="evidence" value="ECO:0007669"/>
    <property type="project" value="InterPro"/>
</dbReference>
<dbReference type="InterPro" id="IPR050182">
    <property type="entry name" value="Cytochrome_P450_fam2"/>
</dbReference>
<dbReference type="InterPro" id="IPR017972">
    <property type="entry name" value="Cyt_P450_CS"/>
</dbReference>
<gene>
    <name evidence="16" type="primary">Cyp2j2_5</name>
    <name evidence="16" type="ORF">ONYCOR_R07036</name>
</gene>
<keyword evidence="10 13" id="KW-0408">Iron</keyword>
<dbReference type="Gene3D" id="1.10.630.10">
    <property type="entry name" value="Cytochrome P450"/>
    <property type="match status" value="1"/>
</dbReference>
<dbReference type="SUPFAM" id="SSF48264">
    <property type="entry name" value="Cytochrome P450"/>
    <property type="match status" value="1"/>
</dbReference>
<reference evidence="16 17" key="1">
    <citation type="submission" date="2019-09" db="EMBL/GenBank/DDBJ databases">
        <title>Bird 10,000 Genomes (B10K) Project - Family phase.</title>
        <authorList>
            <person name="Zhang G."/>
        </authorList>
    </citation>
    <scope>NUCLEOTIDE SEQUENCE [LARGE SCALE GENOMIC DNA]</scope>
    <source>
        <strain evidence="16">B10K-DU-028-75</strain>
        <tissue evidence="16">Mixed tissue sample</tissue>
    </source>
</reference>
<keyword evidence="11 14" id="KW-0503">Monooxygenase</keyword>
<evidence type="ECO:0000313" key="17">
    <source>
        <dbReference type="Proteomes" id="UP000550309"/>
    </source>
</evidence>
<evidence type="ECO:0000256" key="4">
    <source>
        <dbReference type="ARBA" id="ARBA00010617"/>
    </source>
</evidence>
<protein>
    <submittedName>
        <fullName evidence="16">CP2J2 protein</fullName>
    </submittedName>
</protein>
<feature type="non-terminal residue" evidence="16">
    <location>
        <position position="1"/>
    </location>
</feature>
<evidence type="ECO:0000256" key="3">
    <source>
        <dbReference type="ARBA" id="ARBA00004586"/>
    </source>
</evidence>
<keyword evidence="8" id="KW-0492">Microsome</keyword>
<organism evidence="16 17">
    <name type="scientific">Onychorhynchus coronatus</name>
    <name type="common">Royal flycatcher</name>
    <dbReference type="NCBI Taxonomy" id="360224"/>
    <lineage>
        <taxon>Eukaryota</taxon>
        <taxon>Metazoa</taxon>
        <taxon>Chordata</taxon>
        <taxon>Craniata</taxon>
        <taxon>Vertebrata</taxon>
        <taxon>Euteleostomi</taxon>
        <taxon>Archelosauria</taxon>
        <taxon>Archosauria</taxon>
        <taxon>Dinosauria</taxon>
        <taxon>Saurischia</taxon>
        <taxon>Theropoda</taxon>
        <taxon>Coelurosauria</taxon>
        <taxon>Aves</taxon>
        <taxon>Neognathae</taxon>
        <taxon>Neoaves</taxon>
        <taxon>Telluraves</taxon>
        <taxon>Australaves</taxon>
        <taxon>Passeriformes</taxon>
        <taxon>Tyrannidae</taxon>
        <taxon>Onychorhynchus</taxon>
    </lineage>
</organism>
<evidence type="ECO:0000256" key="15">
    <source>
        <dbReference type="SAM" id="Phobius"/>
    </source>
</evidence>
<evidence type="ECO:0000256" key="13">
    <source>
        <dbReference type="PIRSR" id="PIRSR602401-1"/>
    </source>
</evidence>
<keyword evidence="7" id="KW-0256">Endoplasmic reticulum</keyword>
<evidence type="ECO:0000256" key="7">
    <source>
        <dbReference type="ARBA" id="ARBA00022824"/>
    </source>
</evidence>
<dbReference type="PRINTS" id="PR00463">
    <property type="entry name" value="EP450I"/>
</dbReference>
<keyword evidence="15" id="KW-1133">Transmembrane helix</keyword>
<dbReference type="PRINTS" id="PR01688">
    <property type="entry name" value="EP450ICYP2J"/>
</dbReference>
<dbReference type="InterPro" id="IPR036396">
    <property type="entry name" value="Cyt_P450_sf"/>
</dbReference>
<dbReference type="GO" id="GO:0006082">
    <property type="term" value="P:organic acid metabolic process"/>
    <property type="evidence" value="ECO:0007669"/>
    <property type="project" value="TreeGrafter"/>
</dbReference>
<keyword evidence="15" id="KW-0812">Transmembrane</keyword>
<comment type="caution">
    <text evidence="16">The sequence shown here is derived from an EMBL/GenBank/DDBJ whole genome shotgun (WGS) entry which is preliminary data.</text>
</comment>
<evidence type="ECO:0000256" key="5">
    <source>
        <dbReference type="ARBA" id="ARBA00022617"/>
    </source>
</evidence>
<dbReference type="PANTHER" id="PTHR24300">
    <property type="entry name" value="CYTOCHROME P450 508A4-RELATED"/>
    <property type="match status" value="1"/>
</dbReference>
<feature type="binding site" description="axial binding residue" evidence="13">
    <location>
        <position position="439"/>
    </location>
    <ligand>
        <name>heme</name>
        <dbReference type="ChEBI" id="CHEBI:30413"/>
    </ligand>
    <ligandPart>
        <name>Fe</name>
        <dbReference type="ChEBI" id="CHEBI:18248"/>
    </ligandPart>
</feature>
<evidence type="ECO:0000256" key="14">
    <source>
        <dbReference type="RuleBase" id="RU000461"/>
    </source>
</evidence>
<dbReference type="GO" id="GO:0006805">
    <property type="term" value="P:xenobiotic metabolic process"/>
    <property type="evidence" value="ECO:0007669"/>
    <property type="project" value="TreeGrafter"/>
</dbReference>
<dbReference type="GO" id="GO:0020037">
    <property type="term" value="F:heme binding"/>
    <property type="evidence" value="ECO:0007669"/>
    <property type="project" value="InterPro"/>
</dbReference>
<dbReference type="PANTHER" id="PTHR24300:SF177">
    <property type="entry name" value="CYTOCHROME P450 2J2"/>
    <property type="match status" value="1"/>
</dbReference>
<evidence type="ECO:0000256" key="8">
    <source>
        <dbReference type="ARBA" id="ARBA00022848"/>
    </source>
</evidence>
<comment type="similarity">
    <text evidence="4 14">Belongs to the cytochrome P450 family.</text>
</comment>
<dbReference type="PROSITE" id="PS00086">
    <property type="entry name" value="CYTOCHROME_P450"/>
    <property type="match status" value="1"/>
</dbReference>
<dbReference type="GO" id="GO:0005506">
    <property type="term" value="F:iron ion binding"/>
    <property type="evidence" value="ECO:0007669"/>
    <property type="project" value="InterPro"/>
</dbReference>
<dbReference type="Pfam" id="PF00067">
    <property type="entry name" value="p450"/>
    <property type="match status" value="1"/>
</dbReference>
<keyword evidence="12 15" id="KW-0472">Membrane</keyword>
<dbReference type="FunFam" id="1.10.630.10:FF:000004">
    <property type="entry name" value="cytochrome P450 2D15 isoform X1"/>
    <property type="match status" value="1"/>
</dbReference>
<dbReference type="AlphaFoldDB" id="A0A7K6AE12"/>
<keyword evidence="17" id="KW-1185">Reference proteome</keyword>
<feature type="non-terminal residue" evidence="16">
    <location>
        <position position="492"/>
    </location>
</feature>
<keyword evidence="9 14" id="KW-0560">Oxidoreductase</keyword>
<dbReference type="GO" id="GO:0005789">
    <property type="term" value="C:endoplasmic reticulum membrane"/>
    <property type="evidence" value="ECO:0007669"/>
    <property type="project" value="UniProtKB-SubCell"/>
</dbReference>
<feature type="transmembrane region" description="Helical" evidence="15">
    <location>
        <begin position="6"/>
        <end position="25"/>
    </location>
</feature>
<dbReference type="EMBL" id="VZRK01001848">
    <property type="protein sequence ID" value="NWU88250.1"/>
    <property type="molecule type" value="Genomic_DNA"/>
</dbReference>
<dbReference type="InterPro" id="IPR002401">
    <property type="entry name" value="Cyt_P450_E_grp-I"/>
</dbReference>
<evidence type="ECO:0000256" key="6">
    <source>
        <dbReference type="ARBA" id="ARBA00022723"/>
    </source>
</evidence>
<dbReference type="PRINTS" id="PR00385">
    <property type="entry name" value="P450"/>
</dbReference>
<dbReference type="InterPro" id="IPR008071">
    <property type="entry name" value="Cyt_P450_E_grp-I_CYP2J-like"/>
</dbReference>